<dbReference type="RefSeq" id="WP_076646610.1">
    <property type="nucleotide sequence ID" value="NZ_FTPS01000001.1"/>
</dbReference>
<feature type="domain" description="Outer membrane protein beta-barrel" evidence="3">
    <location>
        <begin position="10"/>
        <end position="173"/>
    </location>
</feature>
<evidence type="ECO:0000259" key="3">
    <source>
        <dbReference type="Pfam" id="PF13505"/>
    </source>
</evidence>
<dbReference type="InterPro" id="IPR027385">
    <property type="entry name" value="Beta-barrel_OMP"/>
</dbReference>
<dbReference type="EMBL" id="FTPS01000001">
    <property type="protein sequence ID" value="SIT75217.1"/>
    <property type="molecule type" value="Genomic_DNA"/>
</dbReference>
<organism evidence="4 5">
    <name type="scientific">Pontibaca methylaminivorans</name>
    <dbReference type="NCBI Taxonomy" id="515897"/>
    <lineage>
        <taxon>Bacteria</taxon>
        <taxon>Pseudomonadati</taxon>
        <taxon>Pseudomonadota</taxon>
        <taxon>Alphaproteobacteria</taxon>
        <taxon>Rhodobacterales</taxon>
        <taxon>Roseobacteraceae</taxon>
        <taxon>Pontibaca</taxon>
    </lineage>
</organism>
<dbReference type="InterPro" id="IPR011250">
    <property type="entry name" value="OMP/PagP_B-barrel"/>
</dbReference>
<name>A0A1R3WB17_9RHOB</name>
<reference evidence="4 5" key="1">
    <citation type="submission" date="2017-01" db="EMBL/GenBank/DDBJ databases">
        <authorList>
            <person name="Mah S.A."/>
            <person name="Swanson W.J."/>
            <person name="Moy G.W."/>
            <person name="Vacquier V.D."/>
        </authorList>
    </citation>
    <scope>NUCLEOTIDE SEQUENCE [LARGE SCALE GENOMIC DNA]</scope>
    <source>
        <strain evidence="4 5">DSM 21219</strain>
    </source>
</reference>
<evidence type="ECO:0000256" key="1">
    <source>
        <dbReference type="ARBA" id="ARBA00022729"/>
    </source>
</evidence>
<keyword evidence="1 2" id="KW-0732">Signal</keyword>
<accession>A0A1R3WB17</accession>
<dbReference type="Proteomes" id="UP000192455">
    <property type="component" value="Unassembled WGS sequence"/>
</dbReference>
<gene>
    <name evidence="4" type="ORF">SAMN05421849_0290</name>
</gene>
<proteinExistence type="predicted"/>
<feature type="signal peptide" evidence="2">
    <location>
        <begin position="1"/>
        <end position="24"/>
    </location>
</feature>
<evidence type="ECO:0000313" key="4">
    <source>
        <dbReference type="EMBL" id="SIT75217.1"/>
    </source>
</evidence>
<evidence type="ECO:0000256" key="2">
    <source>
        <dbReference type="SAM" id="SignalP"/>
    </source>
</evidence>
<protein>
    <submittedName>
        <fullName evidence="4">Opacity protein</fullName>
    </submittedName>
</protein>
<keyword evidence="5" id="KW-1185">Reference proteome</keyword>
<dbReference type="OrthoDB" id="268975at2"/>
<dbReference type="SUPFAM" id="SSF56925">
    <property type="entry name" value="OMPA-like"/>
    <property type="match status" value="1"/>
</dbReference>
<evidence type="ECO:0000313" key="5">
    <source>
        <dbReference type="Proteomes" id="UP000192455"/>
    </source>
</evidence>
<sequence>MKKFAHAAALALLLGPVAVTPTLANEWTGGYFGLGIGWSDVDGPGGRSDAVYGLHGGYDFDFGEWVVGGEFEHEIANIGLVGGAGKVSDIDRLKLKGGYDFGDFMGYALLGRARMKSDAGSGNGNVFGIGVAYSLTPNVSLGGEMTRSRFTNFAGSNDRYDVDSLMFRASFRF</sequence>
<dbReference type="AlphaFoldDB" id="A0A1R3WB17"/>
<dbReference type="Gene3D" id="2.40.160.20">
    <property type="match status" value="1"/>
</dbReference>
<feature type="chain" id="PRO_5012616407" evidence="2">
    <location>
        <begin position="25"/>
        <end position="173"/>
    </location>
</feature>
<dbReference type="STRING" id="515897.SAMN05421849_0290"/>
<dbReference type="Pfam" id="PF13505">
    <property type="entry name" value="OMP_b-brl"/>
    <property type="match status" value="1"/>
</dbReference>